<evidence type="ECO:0000259" key="8">
    <source>
        <dbReference type="Pfam" id="PF00999"/>
    </source>
</evidence>
<dbReference type="EMBL" id="CP017305">
    <property type="protein sequence ID" value="AOS83832.1"/>
    <property type="molecule type" value="Genomic_DNA"/>
</dbReference>
<protein>
    <submittedName>
        <fullName evidence="9">Sodium:proton exchanger</fullName>
    </submittedName>
</protein>
<dbReference type="Gene3D" id="1.20.1530.20">
    <property type="match status" value="1"/>
</dbReference>
<organism evidence="9 10">
    <name type="scientific">Chlorobaculum limnaeum</name>
    <dbReference type="NCBI Taxonomy" id="274537"/>
    <lineage>
        <taxon>Bacteria</taxon>
        <taxon>Pseudomonadati</taxon>
        <taxon>Chlorobiota</taxon>
        <taxon>Chlorobiia</taxon>
        <taxon>Chlorobiales</taxon>
        <taxon>Chlorobiaceae</taxon>
        <taxon>Chlorobaculum</taxon>
    </lineage>
</organism>
<keyword evidence="3" id="KW-0813">Transport</keyword>
<dbReference type="InterPro" id="IPR038770">
    <property type="entry name" value="Na+/solute_symporter_sf"/>
</dbReference>
<feature type="transmembrane region" description="Helical" evidence="7">
    <location>
        <begin position="353"/>
        <end position="374"/>
    </location>
</feature>
<evidence type="ECO:0000256" key="2">
    <source>
        <dbReference type="ARBA" id="ARBA00005551"/>
    </source>
</evidence>
<keyword evidence="4 7" id="KW-0812">Transmembrane</keyword>
<feature type="transmembrane region" description="Helical" evidence="7">
    <location>
        <begin position="262"/>
        <end position="280"/>
    </location>
</feature>
<dbReference type="RefSeq" id="WP_069809754.1">
    <property type="nucleotide sequence ID" value="NZ_CP017305.1"/>
</dbReference>
<dbReference type="InterPro" id="IPR006153">
    <property type="entry name" value="Cation/H_exchanger_TM"/>
</dbReference>
<proteinExistence type="inferred from homology"/>
<evidence type="ECO:0000256" key="3">
    <source>
        <dbReference type="ARBA" id="ARBA00022448"/>
    </source>
</evidence>
<dbReference type="PANTHER" id="PTHR42751:SF3">
    <property type="entry name" value="SODIUM_GLUTAMATE SYMPORTER"/>
    <property type="match status" value="1"/>
</dbReference>
<dbReference type="Proteomes" id="UP000095185">
    <property type="component" value="Chromosome"/>
</dbReference>
<feature type="transmembrane region" description="Helical" evidence="7">
    <location>
        <begin position="330"/>
        <end position="347"/>
    </location>
</feature>
<evidence type="ECO:0000256" key="1">
    <source>
        <dbReference type="ARBA" id="ARBA00004141"/>
    </source>
</evidence>
<evidence type="ECO:0000313" key="9">
    <source>
        <dbReference type="EMBL" id="AOS83832.1"/>
    </source>
</evidence>
<reference evidence="9" key="1">
    <citation type="submission" date="2016-09" db="EMBL/GenBank/DDBJ databases">
        <title>Genome sequence of Chlorobaculum limnaeum.</title>
        <authorList>
            <person name="Liu Z."/>
            <person name="Tank M."/>
            <person name="Bryant D.A."/>
        </authorList>
    </citation>
    <scope>NUCLEOTIDE SEQUENCE [LARGE SCALE GENOMIC DNA]</scope>
    <source>
        <strain evidence="9">DSM 1677</strain>
    </source>
</reference>
<name>A0A1D8CY28_CHLLM</name>
<feature type="domain" description="Cation/H+ exchanger transmembrane" evidence="8">
    <location>
        <begin position="15"/>
        <end position="367"/>
    </location>
</feature>
<feature type="transmembrane region" description="Helical" evidence="7">
    <location>
        <begin position="286"/>
        <end position="309"/>
    </location>
</feature>
<evidence type="ECO:0000256" key="7">
    <source>
        <dbReference type="SAM" id="Phobius"/>
    </source>
</evidence>
<comment type="subcellular location">
    <subcellularLocation>
        <location evidence="1">Membrane</location>
        <topology evidence="1">Multi-pass membrane protein</topology>
    </subcellularLocation>
</comment>
<dbReference type="PANTHER" id="PTHR42751">
    <property type="entry name" value="SODIUM/HYDROGEN EXCHANGER FAMILY/TRKA DOMAIN PROTEIN"/>
    <property type="match status" value="1"/>
</dbReference>
<comment type="similarity">
    <text evidence="2">Belongs to the monovalent cation:proton antiporter 2 (CPA2) transporter (TC 2.A.37) family.</text>
</comment>
<keyword evidence="10" id="KW-1185">Reference proteome</keyword>
<dbReference type="GO" id="GO:0015297">
    <property type="term" value="F:antiporter activity"/>
    <property type="evidence" value="ECO:0007669"/>
    <property type="project" value="InterPro"/>
</dbReference>
<sequence>MYDYIYFDIGIIIMASALLAWLSLLLRQPIIIAYILAGILLGPWGLRLVSNIDFIDEVSKIGISLLLFIAGLSLHPGKIVETFGRSFTMTVATSLIFALISGGILLAIGLTPTEAAIGGCAMMFSSTILVVKLMPTTTLHQQHMGAIGIAVLIIQDLMAILLIAFIKGKADLSIASGSIGILKGVLLVVATLLVQRALLSRIIRQVERYRELLSLLVLGWCFGIALTAEVIGLSHETGAFIAGVSLADHLIARVIAEELKMFRDFFLVLFFFALGAQLDFSLMKNIALPALLLSALLLIIKPLVFRWALRWTGETPKFSKELSVRLGQNSEFAFVIAVIAAEQGLLSNTASQLLHLVTILTMAVSSYILVSYYPSPLGSKPSLKID</sequence>
<feature type="transmembrane region" description="Helical" evidence="7">
    <location>
        <begin position="172"/>
        <end position="194"/>
    </location>
</feature>
<evidence type="ECO:0000256" key="5">
    <source>
        <dbReference type="ARBA" id="ARBA00022989"/>
    </source>
</evidence>
<dbReference type="Pfam" id="PF00999">
    <property type="entry name" value="Na_H_Exchanger"/>
    <property type="match status" value="1"/>
</dbReference>
<keyword evidence="5 7" id="KW-1133">Transmembrane helix</keyword>
<gene>
    <name evidence="9" type="ORF">BIU88_06515</name>
</gene>
<keyword evidence="6 7" id="KW-0472">Membrane</keyword>
<feature type="transmembrane region" description="Helical" evidence="7">
    <location>
        <begin position="146"/>
        <end position="166"/>
    </location>
</feature>
<accession>A0A1D8CY28</accession>
<feature type="transmembrane region" description="Helical" evidence="7">
    <location>
        <begin position="115"/>
        <end position="134"/>
    </location>
</feature>
<feature type="transmembrane region" description="Helical" evidence="7">
    <location>
        <begin position="31"/>
        <end position="49"/>
    </location>
</feature>
<feature type="transmembrane region" description="Helical" evidence="7">
    <location>
        <begin position="61"/>
        <end position="80"/>
    </location>
</feature>
<feature type="transmembrane region" description="Helical" evidence="7">
    <location>
        <begin position="87"/>
        <end position="109"/>
    </location>
</feature>
<dbReference type="OrthoDB" id="9781411at2"/>
<evidence type="ECO:0000256" key="6">
    <source>
        <dbReference type="ARBA" id="ARBA00023136"/>
    </source>
</evidence>
<feature type="transmembrane region" description="Helical" evidence="7">
    <location>
        <begin position="215"/>
        <end position="233"/>
    </location>
</feature>
<dbReference type="GO" id="GO:1902600">
    <property type="term" value="P:proton transmembrane transport"/>
    <property type="evidence" value="ECO:0007669"/>
    <property type="project" value="InterPro"/>
</dbReference>
<dbReference type="KEGG" id="clz:BIU88_06515"/>
<dbReference type="STRING" id="274537.BIU88_06515"/>
<dbReference type="GO" id="GO:0016020">
    <property type="term" value="C:membrane"/>
    <property type="evidence" value="ECO:0007669"/>
    <property type="project" value="UniProtKB-SubCell"/>
</dbReference>
<feature type="transmembrane region" description="Helical" evidence="7">
    <location>
        <begin position="6"/>
        <end position="24"/>
    </location>
</feature>
<evidence type="ECO:0000256" key="4">
    <source>
        <dbReference type="ARBA" id="ARBA00022692"/>
    </source>
</evidence>
<dbReference type="AlphaFoldDB" id="A0A1D8CY28"/>
<evidence type="ECO:0000313" key="10">
    <source>
        <dbReference type="Proteomes" id="UP000095185"/>
    </source>
</evidence>